<proteinExistence type="inferred from homology"/>
<dbReference type="PANTHER" id="PTHR42650:SF1">
    <property type="entry name" value="GUIDED ENTRY OF TAIL-ANCHORED PROTEINS FACTOR 1"/>
    <property type="match status" value="1"/>
</dbReference>
<keyword evidence="4" id="KW-0256">Endoplasmic reticulum</keyword>
<evidence type="ECO:0000256" key="7">
    <source>
        <dbReference type="SAM" id="Coils"/>
    </source>
</evidence>
<feature type="transmembrane region" description="Helical" evidence="8">
    <location>
        <begin position="120"/>
        <end position="138"/>
    </location>
</feature>
<keyword evidence="3 8" id="KW-0812">Transmembrane</keyword>
<evidence type="ECO:0000256" key="1">
    <source>
        <dbReference type="ARBA" id="ARBA00004586"/>
    </source>
</evidence>
<sequence length="193" mass="21939">MQLFILIALMCLINTLLPDFIRNYVSAPKLKWLEGSELNTLLQFQLKISRFWSTTNDAKMQTELDEAREELDNVHSAEHAGEYARKIKIMRAERKVADAETKIKMAKKMEALKQSTIDTVAYYASKVLFSLIVVIVCARNRNSPVMIFNDSFNLAPLSGLLSFPTGIYNAISVPVWAFSCNFTFSLLYGLLKK</sequence>
<dbReference type="Proteomes" id="UP001200034">
    <property type="component" value="Unassembled WGS sequence"/>
</dbReference>
<dbReference type="GO" id="GO:0005789">
    <property type="term" value="C:endoplasmic reticulum membrane"/>
    <property type="evidence" value="ECO:0007669"/>
    <property type="project" value="UniProtKB-SubCell"/>
</dbReference>
<evidence type="ECO:0008006" key="12">
    <source>
        <dbReference type="Google" id="ProtNLM"/>
    </source>
</evidence>
<feature type="chain" id="PRO_5042177256" description="Tail-anchored protein insertion receptor WRB" evidence="9">
    <location>
        <begin position="19"/>
        <end position="193"/>
    </location>
</feature>
<dbReference type="InterPro" id="IPR028945">
    <property type="entry name" value="Get1"/>
</dbReference>
<keyword evidence="7" id="KW-0175">Coiled coil</keyword>
<protein>
    <recommendedName>
        <fullName evidence="12">Tail-anchored protein insertion receptor WRB</fullName>
    </recommendedName>
</protein>
<evidence type="ECO:0000256" key="6">
    <source>
        <dbReference type="ARBA" id="ARBA00023136"/>
    </source>
</evidence>
<dbReference type="AlphaFoldDB" id="A0AAD4PK26"/>
<accession>A0AAD4PK26</accession>
<dbReference type="GO" id="GO:0071816">
    <property type="term" value="P:tail-anchored membrane protein insertion into ER membrane"/>
    <property type="evidence" value="ECO:0007669"/>
    <property type="project" value="InterPro"/>
</dbReference>
<dbReference type="GO" id="GO:0043495">
    <property type="term" value="F:protein-membrane adaptor activity"/>
    <property type="evidence" value="ECO:0007669"/>
    <property type="project" value="TreeGrafter"/>
</dbReference>
<organism evidence="10 11">
    <name type="scientific">Drosophila rubida</name>
    <dbReference type="NCBI Taxonomy" id="30044"/>
    <lineage>
        <taxon>Eukaryota</taxon>
        <taxon>Metazoa</taxon>
        <taxon>Ecdysozoa</taxon>
        <taxon>Arthropoda</taxon>
        <taxon>Hexapoda</taxon>
        <taxon>Insecta</taxon>
        <taxon>Pterygota</taxon>
        <taxon>Neoptera</taxon>
        <taxon>Endopterygota</taxon>
        <taxon>Diptera</taxon>
        <taxon>Brachycera</taxon>
        <taxon>Muscomorpha</taxon>
        <taxon>Ephydroidea</taxon>
        <taxon>Drosophilidae</taxon>
        <taxon>Drosophila</taxon>
    </lineage>
</organism>
<evidence type="ECO:0000256" key="3">
    <source>
        <dbReference type="ARBA" id="ARBA00022692"/>
    </source>
</evidence>
<dbReference type="PANTHER" id="PTHR42650">
    <property type="entry name" value="TAIL-ANCHORED PROTEIN INSERTION RECEPTOR WRB"/>
    <property type="match status" value="1"/>
</dbReference>
<feature type="coiled-coil region" evidence="7">
    <location>
        <begin position="57"/>
        <end position="109"/>
    </location>
</feature>
<evidence type="ECO:0000256" key="9">
    <source>
        <dbReference type="SAM" id="SignalP"/>
    </source>
</evidence>
<gene>
    <name evidence="10" type="ORF">KR093_004352</name>
</gene>
<dbReference type="EMBL" id="JAJJHW010002585">
    <property type="protein sequence ID" value="KAH8370609.1"/>
    <property type="molecule type" value="Genomic_DNA"/>
</dbReference>
<comment type="subcellular location">
    <subcellularLocation>
        <location evidence="1">Endoplasmic reticulum membrane</location>
    </subcellularLocation>
</comment>
<evidence type="ECO:0000313" key="11">
    <source>
        <dbReference type="Proteomes" id="UP001200034"/>
    </source>
</evidence>
<comment type="caution">
    <text evidence="10">The sequence shown here is derived from an EMBL/GenBank/DDBJ whole genome shotgun (WGS) entry which is preliminary data.</text>
</comment>
<evidence type="ECO:0000256" key="4">
    <source>
        <dbReference type="ARBA" id="ARBA00022824"/>
    </source>
</evidence>
<dbReference type="Pfam" id="PF04420">
    <property type="entry name" value="CHD5"/>
    <property type="match status" value="1"/>
</dbReference>
<dbReference type="GO" id="GO:0043529">
    <property type="term" value="C:GET complex"/>
    <property type="evidence" value="ECO:0007669"/>
    <property type="project" value="TreeGrafter"/>
</dbReference>
<keyword evidence="11" id="KW-1185">Reference proteome</keyword>
<feature type="signal peptide" evidence="9">
    <location>
        <begin position="1"/>
        <end position="18"/>
    </location>
</feature>
<evidence type="ECO:0000313" key="10">
    <source>
        <dbReference type="EMBL" id="KAH8370609.1"/>
    </source>
</evidence>
<name>A0AAD4PK26_9MUSC</name>
<evidence type="ECO:0000256" key="2">
    <source>
        <dbReference type="ARBA" id="ARBA00010799"/>
    </source>
</evidence>
<comment type="similarity">
    <text evidence="2">Belongs to the WRB/GET1 family.</text>
</comment>
<reference evidence="10" key="1">
    <citation type="journal article" date="2021" name="Mol. Ecol. Resour.">
        <title>Phylogenomic analyses of the genus Drosophila reveals genomic signals of climate adaptation.</title>
        <authorList>
            <person name="Li F."/>
            <person name="Rane R.V."/>
            <person name="Luria V."/>
            <person name="Xiong Z."/>
            <person name="Chen J."/>
            <person name="Li Z."/>
            <person name="Catullo R.A."/>
            <person name="Griffin P.C."/>
            <person name="Schiffer M."/>
            <person name="Pearce S."/>
            <person name="Lee S.F."/>
            <person name="McElroy K."/>
            <person name="Stocker A."/>
            <person name="Shirriffs J."/>
            <person name="Cockerell F."/>
            <person name="Coppin C."/>
            <person name="Sgro C.M."/>
            <person name="Karger A."/>
            <person name="Cain J.W."/>
            <person name="Weber J.A."/>
            <person name="Santpere G."/>
            <person name="Kirschner M.W."/>
            <person name="Hoffmann A.A."/>
            <person name="Oakeshott J.G."/>
            <person name="Zhang G."/>
        </authorList>
    </citation>
    <scope>NUCLEOTIDE SEQUENCE</scope>
    <source>
        <strain evidence="10">BGI-SZ-2011g</strain>
    </source>
</reference>
<keyword evidence="6 8" id="KW-0472">Membrane</keyword>
<keyword evidence="5 8" id="KW-1133">Transmembrane helix</keyword>
<evidence type="ECO:0000256" key="5">
    <source>
        <dbReference type="ARBA" id="ARBA00022989"/>
    </source>
</evidence>
<keyword evidence="9" id="KW-0732">Signal</keyword>
<evidence type="ECO:0000256" key="8">
    <source>
        <dbReference type="SAM" id="Phobius"/>
    </source>
</evidence>